<evidence type="ECO:0000313" key="23">
    <source>
        <dbReference type="Proteomes" id="UP000887578"/>
    </source>
</evidence>
<keyword evidence="16" id="KW-0482">Metalloprotease</keyword>
<evidence type="ECO:0000256" key="11">
    <source>
        <dbReference type="ARBA" id="ARBA00022729"/>
    </source>
</evidence>
<evidence type="ECO:0000256" key="7">
    <source>
        <dbReference type="ARBA" id="ARBA00022525"/>
    </source>
</evidence>
<evidence type="ECO:0000256" key="3">
    <source>
        <dbReference type="ARBA" id="ARBA00004555"/>
    </source>
</evidence>
<dbReference type="AlphaFoldDB" id="A0A914P759"/>
<sequence length="388" mass="43280">MKSIDFVTERLKRDGFDNVHTEDVPNLPHWIRGDDKVTMIEPRNLELNILAVSGTDPTNITGEVIVAHTFEELSNLNATGKIVLLIPEWKGYFKTVQFRRGGDTIEKAGGIGLMVKSIGPFSIGSPHTGSGASKAVIPTVCLTIEEAELIERLIKRGKKVVVNMNLKSKNMGKITSRNIIFDITGSEKPDEVVLLSGHIDSWDVGQGAMDDGGGMAAVWQAMLTIKRLAAENPSFKPKRTIRGVYWTAEEQGLFGAKHYFEEHKNGSETFFFVSETDQGAFRPRTLKSKFNFMGNKHEQKRIQQIATLLTENDIPISVNPSNLQGDVQFWADDGVPSINYVSEQGEDYYFYFHHTTGDYMTIFKNDDLQYTSAVFAALGHVLANVEAW</sequence>
<dbReference type="GO" id="GO:0005783">
    <property type="term" value="C:endoplasmic reticulum"/>
    <property type="evidence" value="ECO:0007669"/>
    <property type="project" value="UniProtKB-SubCell"/>
</dbReference>
<evidence type="ECO:0000256" key="14">
    <source>
        <dbReference type="ARBA" id="ARBA00022833"/>
    </source>
</evidence>
<dbReference type="GO" id="GO:0005764">
    <property type="term" value="C:lysosome"/>
    <property type="evidence" value="ECO:0007669"/>
    <property type="project" value="UniProtKB-SubCell"/>
</dbReference>
<evidence type="ECO:0000256" key="16">
    <source>
        <dbReference type="ARBA" id="ARBA00023049"/>
    </source>
</evidence>
<evidence type="ECO:0000256" key="4">
    <source>
        <dbReference type="ARBA" id="ARBA00004613"/>
    </source>
</evidence>
<evidence type="ECO:0000256" key="13">
    <source>
        <dbReference type="ARBA" id="ARBA00022824"/>
    </source>
</evidence>
<dbReference type="Gene3D" id="3.40.630.10">
    <property type="entry name" value="Zn peptidases"/>
    <property type="match status" value="1"/>
</dbReference>
<keyword evidence="12" id="KW-0378">Hydrolase</keyword>
<dbReference type="InterPro" id="IPR039866">
    <property type="entry name" value="CPQ"/>
</dbReference>
<keyword evidence="14" id="KW-0862">Zinc</keyword>
<evidence type="ECO:0000259" key="22">
    <source>
        <dbReference type="Pfam" id="PF04389"/>
    </source>
</evidence>
<dbReference type="GO" id="GO:0046872">
    <property type="term" value="F:metal ion binding"/>
    <property type="evidence" value="ECO:0007669"/>
    <property type="project" value="UniProtKB-KW"/>
</dbReference>
<evidence type="ECO:0000313" key="24">
    <source>
        <dbReference type="WBParaSite" id="PDA_v2.g10527.t1"/>
    </source>
</evidence>
<keyword evidence="13" id="KW-0256">Endoplasmic reticulum</keyword>
<reference evidence="24" key="1">
    <citation type="submission" date="2022-11" db="UniProtKB">
        <authorList>
            <consortium name="WormBaseParasite"/>
        </authorList>
    </citation>
    <scope>IDENTIFICATION</scope>
</reference>
<keyword evidence="15" id="KW-0333">Golgi apparatus</keyword>
<dbReference type="GO" id="GO:0043171">
    <property type="term" value="P:peptide catabolic process"/>
    <property type="evidence" value="ECO:0007669"/>
    <property type="project" value="TreeGrafter"/>
</dbReference>
<evidence type="ECO:0000256" key="2">
    <source>
        <dbReference type="ARBA" id="ARBA00004371"/>
    </source>
</evidence>
<organism evidence="23 24">
    <name type="scientific">Panagrolaimus davidi</name>
    <dbReference type="NCBI Taxonomy" id="227884"/>
    <lineage>
        <taxon>Eukaryota</taxon>
        <taxon>Metazoa</taxon>
        <taxon>Ecdysozoa</taxon>
        <taxon>Nematoda</taxon>
        <taxon>Chromadorea</taxon>
        <taxon>Rhabditida</taxon>
        <taxon>Tylenchina</taxon>
        <taxon>Panagrolaimomorpha</taxon>
        <taxon>Panagrolaimoidea</taxon>
        <taxon>Panagrolaimidae</taxon>
        <taxon>Panagrolaimus</taxon>
    </lineage>
</organism>
<evidence type="ECO:0000256" key="19">
    <source>
        <dbReference type="ARBA" id="ARBA00023228"/>
    </source>
</evidence>
<accession>A0A914P759</accession>
<keyword evidence="7" id="KW-0964">Secreted</keyword>
<evidence type="ECO:0000256" key="20">
    <source>
        <dbReference type="ARBA" id="ARBA00025833"/>
    </source>
</evidence>
<dbReference type="PANTHER" id="PTHR12053">
    <property type="entry name" value="PROTEASE FAMILY M28 PLASMA GLUTAMATE CARBOXYPEPTIDASE-RELATED"/>
    <property type="match status" value="1"/>
</dbReference>
<keyword evidence="23" id="KW-1185">Reference proteome</keyword>
<dbReference type="GO" id="GO:0070573">
    <property type="term" value="F:metallodipeptidase activity"/>
    <property type="evidence" value="ECO:0007669"/>
    <property type="project" value="InterPro"/>
</dbReference>
<dbReference type="PANTHER" id="PTHR12053:SF3">
    <property type="entry name" value="CARBOXYPEPTIDASE Q"/>
    <property type="match status" value="1"/>
</dbReference>
<dbReference type="GO" id="GO:0005794">
    <property type="term" value="C:Golgi apparatus"/>
    <property type="evidence" value="ECO:0007669"/>
    <property type="project" value="UniProtKB-SubCell"/>
</dbReference>
<proteinExistence type="inferred from homology"/>
<comment type="subunit">
    <text evidence="20">Homodimer. The monomeric form is inactive while the homodimer is active.</text>
</comment>
<dbReference type="Pfam" id="PF04389">
    <property type="entry name" value="Peptidase_M28"/>
    <property type="match status" value="1"/>
</dbReference>
<dbReference type="WBParaSite" id="PDA_v2.g10527.t1">
    <property type="protein sequence ID" value="PDA_v2.g10527.t1"/>
    <property type="gene ID" value="PDA_v2.g10527"/>
</dbReference>
<evidence type="ECO:0000256" key="15">
    <source>
        <dbReference type="ARBA" id="ARBA00023034"/>
    </source>
</evidence>
<dbReference type="Proteomes" id="UP000887578">
    <property type="component" value="Unplaced"/>
</dbReference>
<evidence type="ECO:0000256" key="1">
    <source>
        <dbReference type="ARBA" id="ARBA00004240"/>
    </source>
</evidence>
<keyword evidence="19" id="KW-0458">Lysosome</keyword>
<evidence type="ECO:0000256" key="18">
    <source>
        <dbReference type="ARBA" id="ARBA00023180"/>
    </source>
</evidence>
<name>A0A914P759_9BILA</name>
<protein>
    <recommendedName>
        <fullName evidence="6">Carboxypeptidase Q</fullName>
    </recommendedName>
    <alternativeName>
        <fullName evidence="21">Plasma glutamate carboxypeptidase</fullName>
    </alternativeName>
</protein>
<evidence type="ECO:0000256" key="6">
    <source>
        <dbReference type="ARBA" id="ARBA00014116"/>
    </source>
</evidence>
<evidence type="ECO:0000256" key="9">
    <source>
        <dbReference type="ARBA" id="ARBA00022670"/>
    </source>
</evidence>
<evidence type="ECO:0000256" key="5">
    <source>
        <dbReference type="ARBA" id="ARBA00010918"/>
    </source>
</evidence>
<feature type="domain" description="Peptidase M28" evidence="22">
    <location>
        <begin position="178"/>
        <end position="376"/>
    </location>
</feature>
<comment type="similarity">
    <text evidence="5">Belongs to the peptidase M28 family.</text>
</comment>
<dbReference type="GO" id="GO:0005615">
    <property type="term" value="C:extracellular space"/>
    <property type="evidence" value="ECO:0007669"/>
    <property type="project" value="TreeGrafter"/>
</dbReference>
<dbReference type="SUPFAM" id="SSF53187">
    <property type="entry name" value="Zn-dependent exopeptidases"/>
    <property type="match status" value="1"/>
</dbReference>
<comment type="subcellular location">
    <subcellularLocation>
        <location evidence="1">Endoplasmic reticulum</location>
    </subcellularLocation>
    <subcellularLocation>
        <location evidence="3">Golgi apparatus</location>
    </subcellularLocation>
    <subcellularLocation>
        <location evidence="2">Lysosome</location>
    </subcellularLocation>
    <subcellularLocation>
        <location evidence="4">Secreted</location>
    </subcellularLocation>
</comment>
<evidence type="ECO:0000256" key="10">
    <source>
        <dbReference type="ARBA" id="ARBA00022723"/>
    </source>
</evidence>
<evidence type="ECO:0000256" key="21">
    <source>
        <dbReference type="ARBA" id="ARBA00033328"/>
    </source>
</evidence>
<keyword evidence="8" id="KW-0121">Carboxypeptidase</keyword>
<keyword evidence="17" id="KW-0865">Zymogen</keyword>
<keyword evidence="18" id="KW-0325">Glycoprotein</keyword>
<evidence type="ECO:0000256" key="17">
    <source>
        <dbReference type="ARBA" id="ARBA00023145"/>
    </source>
</evidence>
<dbReference type="InterPro" id="IPR007484">
    <property type="entry name" value="Peptidase_M28"/>
</dbReference>
<evidence type="ECO:0000256" key="8">
    <source>
        <dbReference type="ARBA" id="ARBA00022645"/>
    </source>
</evidence>
<evidence type="ECO:0000256" key="12">
    <source>
        <dbReference type="ARBA" id="ARBA00022801"/>
    </source>
</evidence>
<dbReference type="GO" id="GO:0004180">
    <property type="term" value="F:carboxypeptidase activity"/>
    <property type="evidence" value="ECO:0007669"/>
    <property type="project" value="UniProtKB-KW"/>
</dbReference>
<dbReference type="GO" id="GO:0006508">
    <property type="term" value="P:proteolysis"/>
    <property type="evidence" value="ECO:0007669"/>
    <property type="project" value="UniProtKB-KW"/>
</dbReference>
<keyword evidence="10" id="KW-0479">Metal-binding</keyword>
<keyword evidence="9" id="KW-0645">Protease</keyword>
<dbReference type="Gene3D" id="3.50.30.30">
    <property type="match status" value="1"/>
</dbReference>
<keyword evidence="11" id="KW-0732">Signal</keyword>